<keyword evidence="2" id="KW-1185">Reference proteome</keyword>
<dbReference type="EMBL" id="JBHSJO010000001">
    <property type="protein sequence ID" value="MFC5018523.1"/>
    <property type="molecule type" value="Genomic_DNA"/>
</dbReference>
<evidence type="ECO:0000313" key="2">
    <source>
        <dbReference type="Proteomes" id="UP001595855"/>
    </source>
</evidence>
<protein>
    <submittedName>
        <fullName evidence="1">Uncharacterized protein</fullName>
    </submittedName>
</protein>
<comment type="caution">
    <text evidence="1">The sequence shown here is derived from an EMBL/GenBank/DDBJ whole genome shotgun (WGS) entry which is preliminary data.</text>
</comment>
<proteinExistence type="predicted"/>
<sequence>MGIRMLHHRTVPARASTDGPARLPLLAVPVFAPGASTGRIPSTLGTVLRRTATDVRRRLVRRAPTSTAPHQTPAWRLWADLARGYLALALSLLPRPRPTHNFTVFVATADTFSARPGGPAPHRRRTG</sequence>
<gene>
    <name evidence="1" type="ORF">ACFPRC_27120</name>
</gene>
<organism evidence="1 2">
    <name type="scientific">Streptomyces lienomycini</name>
    <dbReference type="NCBI Taxonomy" id="284035"/>
    <lineage>
        <taxon>Bacteria</taxon>
        <taxon>Bacillati</taxon>
        <taxon>Actinomycetota</taxon>
        <taxon>Actinomycetes</taxon>
        <taxon>Kitasatosporales</taxon>
        <taxon>Streptomycetaceae</taxon>
        <taxon>Streptomyces</taxon>
    </lineage>
</organism>
<name>A0ABV9X3T7_9ACTN</name>
<dbReference type="Proteomes" id="UP001595855">
    <property type="component" value="Unassembled WGS sequence"/>
</dbReference>
<dbReference type="RefSeq" id="WP_271415346.1">
    <property type="nucleotide sequence ID" value="NZ_BAAATN010000017.1"/>
</dbReference>
<evidence type="ECO:0000313" key="1">
    <source>
        <dbReference type="EMBL" id="MFC5018523.1"/>
    </source>
</evidence>
<accession>A0ABV9X3T7</accession>
<reference evidence="2" key="1">
    <citation type="journal article" date="2019" name="Int. J. Syst. Evol. Microbiol.">
        <title>The Global Catalogue of Microorganisms (GCM) 10K type strain sequencing project: providing services to taxonomists for standard genome sequencing and annotation.</title>
        <authorList>
            <consortium name="The Broad Institute Genomics Platform"/>
            <consortium name="The Broad Institute Genome Sequencing Center for Infectious Disease"/>
            <person name="Wu L."/>
            <person name="Ma J."/>
        </authorList>
    </citation>
    <scope>NUCLEOTIDE SEQUENCE [LARGE SCALE GENOMIC DNA]</scope>
    <source>
        <strain evidence="2">CGMCC 4.1542</strain>
    </source>
</reference>